<evidence type="ECO:0000256" key="1">
    <source>
        <dbReference type="ARBA" id="ARBA00007374"/>
    </source>
</evidence>
<feature type="compositionally biased region" description="Polar residues" evidence="5">
    <location>
        <begin position="192"/>
        <end position="216"/>
    </location>
</feature>
<feature type="compositionally biased region" description="Low complexity" evidence="5">
    <location>
        <begin position="873"/>
        <end position="889"/>
    </location>
</feature>
<feature type="compositionally biased region" description="Basic and acidic residues" evidence="5">
    <location>
        <begin position="893"/>
        <end position="903"/>
    </location>
</feature>
<feature type="region of interest" description="Disordered" evidence="5">
    <location>
        <begin position="40"/>
        <end position="339"/>
    </location>
</feature>
<organism evidence="6 7">
    <name type="scientific">Zalerion maritima</name>
    <dbReference type="NCBI Taxonomy" id="339359"/>
    <lineage>
        <taxon>Eukaryota</taxon>
        <taxon>Fungi</taxon>
        <taxon>Dikarya</taxon>
        <taxon>Ascomycota</taxon>
        <taxon>Pezizomycotina</taxon>
        <taxon>Sordariomycetes</taxon>
        <taxon>Lulworthiomycetidae</taxon>
        <taxon>Lulworthiales</taxon>
        <taxon>Lulworthiaceae</taxon>
        <taxon>Zalerion</taxon>
    </lineage>
</organism>
<dbReference type="EC" id="2.7.-.-" evidence="4"/>
<dbReference type="SUPFAM" id="SSF56104">
    <property type="entry name" value="SAICAR synthase-like"/>
    <property type="match status" value="1"/>
</dbReference>
<feature type="compositionally biased region" description="Basic and acidic residues" evidence="5">
    <location>
        <begin position="1129"/>
        <end position="1139"/>
    </location>
</feature>
<protein>
    <recommendedName>
        <fullName evidence="4">Kinase</fullName>
        <ecNumber evidence="4">2.7.-.-</ecNumber>
    </recommendedName>
</protein>
<dbReference type="GO" id="GO:0032958">
    <property type="term" value="P:inositol phosphate biosynthetic process"/>
    <property type="evidence" value="ECO:0007669"/>
    <property type="project" value="InterPro"/>
</dbReference>
<dbReference type="GO" id="GO:0008440">
    <property type="term" value="F:inositol-1,4,5-trisphosphate 3-kinase activity"/>
    <property type="evidence" value="ECO:0007669"/>
    <property type="project" value="TreeGrafter"/>
</dbReference>
<feature type="region of interest" description="Disordered" evidence="5">
    <location>
        <begin position="466"/>
        <end position="529"/>
    </location>
</feature>
<dbReference type="GO" id="GO:0046854">
    <property type="term" value="P:phosphatidylinositol phosphate biosynthetic process"/>
    <property type="evidence" value="ECO:0007669"/>
    <property type="project" value="TreeGrafter"/>
</dbReference>
<feature type="compositionally biased region" description="Low complexity" evidence="5">
    <location>
        <begin position="410"/>
        <end position="421"/>
    </location>
</feature>
<feature type="region of interest" description="Disordered" evidence="5">
    <location>
        <begin position="598"/>
        <end position="676"/>
    </location>
</feature>
<feature type="compositionally biased region" description="Basic residues" evidence="5">
    <location>
        <begin position="1029"/>
        <end position="1039"/>
    </location>
</feature>
<dbReference type="GO" id="GO:0000824">
    <property type="term" value="F:inositol-1,4,5,6-tetrakisphosphate 3-kinase activity"/>
    <property type="evidence" value="ECO:0007669"/>
    <property type="project" value="TreeGrafter"/>
</dbReference>
<dbReference type="GO" id="GO:0005737">
    <property type="term" value="C:cytoplasm"/>
    <property type="evidence" value="ECO:0007669"/>
    <property type="project" value="TreeGrafter"/>
</dbReference>
<feature type="region of interest" description="Disordered" evidence="5">
    <location>
        <begin position="1027"/>
        <end position="1197"/>
    </location>
</feature>
<dbReference type="InterPro" id="IPR038286">
    <property type="entry name" value="IPK_sf"/>
</dbReference>
<gene>
    <name evidence="6" type="ORF">MKZ38_006896</name>
</gene>
<sequence length="1485" mass="162837">MIWSKGVRPPFSIPALLLRDSGAQESMIHAAHTPTCFLQRHPPHPRSRHHLTPTPSIPPLVLPKRPPAATRITASTLANPSPDVALMSSPSRSSENAATVAPMSPVPSQSAGDCNGDVVGRGASTPPSQTPLPADAHSPAQDMPHPNSPSLPPNSHNGTSDSAVPLPDPFADVAGSPSTPAPVTTHGDCQLPSVSLVSAPHATSTIAKEQSNSKTSRVLPARHRSGGGPSLLTQGLAKARGIPALKDSPPSQSQTQQQNSDIKHSTSSSTSTPKQSSISPSHTIAQESSPIGTTSTRTTATTKNDGDTVTSNHSSPAMASPATMAAIPRATPSTPTREPIMIPQYSFGISGNVDVLVRNHRELLNSGRGRGTSLERTDRERRLHDQQPDLFSNDYTHNPGDTALPRGPASDDSNSSDQDNNAEPRARYRLWRGGDMVPEKIWSIGNEESDENLDGQVEKSITEVLAGVEHNPRSRKASHSLRFFKEGLPQDKSKRRDSRPGAHSAKNKLPPHSEEHNPSETPVPHLGTSTAIAHSPRQYDAPAPALSRARSFPSEPILTESPLTDYFNASWQAWHMTPRPPQMSPEEKDESIVTKHHVAQKPCDGTGSGIKEQEAPKGSVTKDDENEVDGDDSGEEKVSSALFLPHQAADNDEVRDPTTPMSSHHPHVISAKSRAHSKVEDYHPWLVRTDEPEPDERAAEQESSKPPVFILDPNHTLVYERGEDVAVEDDHEGVPPGRQLISRPPSQVFDDPLHEQMAAKQPLDAIELIPYKHQVGGHTTIWRFSRRAVCKKLNNRENEFYETIERYHRDLLPFLPRKETPLTVAINVPALPAFLSSPSLWYIGVLNVTYQKQPRRKSVVKREEGAAASSQKNSNGTAATAASRATPSNGTDGDGKTSAEADQDGRRVISQSLQSTQVQVPTVTFVDNQHILPRHLLQPTSHASSSSLPRSFFNFDQKLKSSNLGRESHTNGGGERDRSSSNPPSSKSDVRPKLEGHHATSWGTTTVNKRLQHQVFSDAFLRQPVTVEKHKKGHQRPIPRPKLPGVLRPATSDPTLTKTRLRDGDVGAFHARSSPLKPQPAAKDAEIIDASAEADVDDVTGTSAPEPEIPMENLDRKKRRFSGTGLRRKPTDVSEDRGNLKYFQDPDDMDNQNTPTVSTSKDTSRVASPLIASRQEANTSGHSESSQAPPHDPSALHSALVGPAMEFQKIPRPPNPKEARAQQGSRVEYFLLIEDLTSGMKKPCVMDLKMGTRQYGIEATPKKQQSQKRKCAETTSRSLGVRVCGLQVWDVKAKSYFFRDKYFGRQIKEGEEFQEALTRFLYDGVDLHSILRHIPTILQKLEQLEIIVGRLRSYRFYAASLLIHYDGDTSVDGYETNIDDSTTDIATDNEEARIRKKPRKRPIDFKIADFANSVIAADSVKDKPCPPRFPNDPDHGFLKGLRNLRRYFLKIQRDVRTELGLLPHGVSGHQQYSTVINKDDAELSD</sequence>
<feature type="compositionally biased region" description="Basic residues" evidence="5">
    <location>
        <begin position="41"/>
        <end position="51"/>
    </location>
</feature>
<feature type="compositionally biased region" description="Basic and acidic residues" evidence="5">
    <location>
        <begin position="483"/>
        <end position="500"/>
    </location>
</feature>
<feature type="compositionally biased region" description="Polar residues" evidence="5">
    <location>
        <begin position="1175"/>
        <end position="1188"/>
    </location>
</feature>
<reference evidence="6" key="1">
    <citation type="submission" date="2022-07" db="EMBL/GenBank/DDBJ databases">
        <title>Draft genome sequence of Zalerion maritima ATCC 34329, a (micro)plastics degrading marine fungus.</title>
        <authorList>
            <person name="Paco A."/>
            <person name="Goncalves M.F.M."/>
            <person name="Rocha-Santos T.A.P."/>
            <person name="Alves A."/>
        </authorList>
    </citation>
    <scope>NUCLEOTIDE SEQUENCE</scope>
    <source>
        <strain evidence="6">ATCC 34329</strain>
    </source>
</reference>
<accession>A0AAD5WNI1</accession>
<evidence type="ECO:0000313" key="7">
    <source>
        <dbReference type="Proteomes" id="UP001201980"/>
    </source>
</evidence>
<evidence type="ECO:0000256" key="2">
    <source>
        <dbReference type="ARBA" id="ARBA00022679"/>
    </source>
</evidence>
<dbReference type="GO" id="GO:0005634">
    <property type="term" value="C:nucleus"/>
    <property type="evidence" value="ECO:0007669"/>
    <property type="project" value="TreeGrafter"/>
</dbReference>
<name>A0AAD5WNI1_9PEZI</name>
<comment type="similarity">
    <text evidence="1 4">Belongs to the inositol phosphokinase (IPK) family.</text>
</comment>
<proteinExistence type="inferred from homology"/>
<dbReference type="Pfam" id="PF03770">
    <property type="entry name" value="IPK"/>
    <property type="match status" value="1"/>
</dbReference>
<feature type="compositionally biased region" description="Acidic residues" evidence="5">
    <location>
        <begin position="624"/>
        <end position="634"/>
    </location>
</feature>
<evidence type="ECO:0000256" key="4">
    <source>
        <dbReference type="RuleBase" id="RU363090"/>
    </source>
</evidence>
<feature type="compositionally biased region" description="Polar residues" evidence="5">
    <location>
        <begin position="283"/>
        <end position="292"/>
    </location>
</feature>
<feature type="compositionally biased region" description="Basic and acidic residues" evidence="5">
    <location>
        <begin position="373"/>
        <end position="387"/>
    </location>
</feature>
<feature type="compositionally biased region" description="Basic and acidic residues" evidence="5">
    <location>
        <begin position="689"/>
        <end position="703"/>
    </location>
</feature>
<feature type="region of interest" description="Disordered" evidence="5">
    <location>
        <begin position="689"/>
        <end position="710"/>
    </location>
</feature>
<dbReference type="InterPro" id="IPR005522">
    <property type="entry name" value="IPK"/>
</dbReference>
<feature type="compositionally biased region" description="Low complexity" evidence="5">
    <location>
        <begin position="293"/>
        <end position="302"/>
    </location>
</feature>
<feature type="compositionally biased region" description="Basic and acidic residues" evidence="5">
    <location>
        <begin position="611"/>
        <end position="623"/>
    </location>
</feature>
<dbReference type="Gene3D" id="3.30.470.160">
    <property type="entry name" value="Inositol polyphosphate kinase"/>
    <property type="match status" value="1"/>
</dbReference>
<feature type="compositionally biased region" description="Low complexity" evidence="5">
    <location>
        <begin position="314"/>
        <end position="326"/>
    </location>
</feature>
<keyword evidence="2 4" id="KW-0808">Transferase</keyword>
<evidence type="ECO:0000256" key="3">
    <source>
        <dbReference type="ARBA" id="ARBA00022777"/>
    </source>
</evidence>
<feature type="compositionally biased region" description="Pro residues" evidence="5">
    <location>
        <begin position="55"/>
        <end position="66"/>
    </location>
</feature>
<dbReference type="EMBL" id="JAKWBI020000427">
    <property type="protein sequence ID" value="KAJ2895097.1"/>
    <property type="molecule type" value="Genomic_DNA"/>
</dbReference>
<feature type="region of interest" description="Disordered" evidence="5">
    <location>
        <begin position="960"/>
        <end position="1006"/>
    </location>
</feature>
<evidence type="ECO:0000256" key="5">
    <source>
        <dbReference type="SAM" id="MobiDB-lite"/>
    </source>
</evidence>
<feature type="compositionally biased region" description="Low complexity" evidence="5">
    <location>
        <begin position="248"/>
        <end position="282"/>
    </location>
</feature>
<keyword evidence="7" id="KW-1185">Reference proteome</keyword>
<dbReference type="PANTHER" id="PTHR12400">
    <property type="entry name" value="INOSITOL POLYPHOSPHATE KINASE"/>
    <property type="match status" value="1"/>
</dbReference>
<keyword evidence="3 4" id="KW-0418">Kinase</keyword>
<feature type="region of interest" description="Disordered" evidence="5">
    <location>
        <begin position="366"/>
        <end position="431"/>
    </location>
</feature>
<feature type="compositionally biased region" description="Basic and acidic residues" evidence="5">
    <location>
        <begin position="966"/>
        <end position="979"/>
    </location>
</feature>
<feature type="compositionally biased region" description="Basic and acidic residues" evidence="5">
    <location>
        <begin position="988"/>
        <end position="998"/>
    </location>
</feature>
<dbReference type="PANTHER" id="PTHR12400:SF21">
    <property type="entry name" value="KINASE"/>
    <property type="match status" value="1"/>
</dbReference>
<feature type="compositionally biased region" description="Polar residues" evidence="5">
    <location>
        <begin position="88"/>
        <end position="97"/>
    </location>
</feature>
<dbReference type="Proteomes" id="UP001201980">
    <property type="component" value="Unassembled WGS sequence"/>
</dbReference>
<feature type="compositionally biased region" description="Polar residues" evidence="5">
    <location>
        <begin position="1151"/>
        <end position="1161"/>
    </location>
</feature>
<feature type="region of interest" description="Disordered" evidence="5">
    <location>
        <begin position="854"/>
        <end position="903"/>
    </location>
</feature>
<evidence type="ECO:0000313" key="6">
    <source>
        <dbReference type="EMBL" id="KAJ2895097.1"/>
    </source>
</evidence>
<comment type="caution">
    <text evidence="6">The sequence shown here is derived from an EMBL/GenBank/DDBJ whole genome shotgun (WGS) entry which is preliminary data.</text>
</comment>